<dbReference type="PANTHER" id="PTHR43034">
    <property type="entry name" value="ION-TRANSLOCATING OXIDOREDUCTASE COMPLEX SUBUNIT C"/>
    <property type="match status" value="1"/>
</dbReference>
<feature type="domain" description="4Fe-4S ferredoxin-type" evidence="9">
    <location>
        <begin position="395"/>
        <end position="426"/>
    </location>
</feature>
<dbReference type="InterPro" id="IPR017896">
    <property type="entry name" value="4Fe4S_Fe-S-bd"/>
</dbReference>
<keyword evidence="8" id="KW-1278">Translocase</keyword>
<evidence type="ECO:0000256" key="2">
    <source>
        <dbReference type="ARBA" id="ARBA00022485"/>
    </source>
</evidence>
<dbReference type="RefSeq" id="WP_277442009.1">
    <property type="nucleotide sequence ID" value="NZ_JAKOAV010000001.1"/>
</dbReference>
<evidence type="ECO:0000256" key="5">
    <source>
        <dbReference type="ARBA" id="ARBA00022982"/>
    </source>
</evidence>
<feature type="binding site" evidence="8">
    <location>
        <position position="370"/>
    </location>
    <ligand>
        <name>[4Fe-4S] cluster</name>
        <dbReference type="ChEBI" id="CHEBI:49883"/>
        <label>1</label>
    </ligand>
</feature>
<dbReference type="GO" id="GO:0051539">
    <property type="term" value="F:4 iron, 4 sulfur cluster binding"/>
    <property type="evidence" value="ECO:0007669"/>
    <property type="project" value="UniProtKB-KW"/>
</dbReference>
<keyword evidence="3 8" id="KW-0479">Metal-binding</keyword>
<evidence type="ECO:0000256" key="1">
    <source>
        <dbReference type="ARBA" id="ARBA00022448"/>
    </source>
</evidence>
<dbReference type="InterPro" id="IPR010208">
    <property type="entry name" value="Ion_transpt_RnfC/RsxC"/>
</dbReference>
<comment type="caution">
    <text evidence="10">The sequence shown here is derived from an EMBL/GenBank/DDBJ whole genome shotgun (WGS) entry which is preliminary data.</text>
</comment>
<feature type="binding site" evidence="8">
    <location>
        <position position="404"/>
    </location>
    <ligand>
        <name>[4Fe-4S] cluster</name>
        <dbReference type="ChEBI" id="CHEBI:49883"/>
        <label>2</label>
    </ligand>
</feature>
<keyword evidence="8" id="KW-0472">Membrane</keyword>
<feature type="binding site" evidence="8">
    <location>
        <position position="407"/>
    </location>
    <ligand>
        <name>[4Fe-4S] cluster</name>
        <dbReference type="ChEBI" id="CHEBI:49883"/>
        <label>2</label>
    </ligand>
</feature>
<dbReference type="SUPFAM" id="SSF142019">
    <property type="entry name" value="Nqo1 FMN-binding domain-like"/>
    <property type="match status" value="1"/>
</dbReference>
<comment type="subunit">
    <text evidence="8">The complex is composed of six subunits: RnfA, RnfB, RnfC, RnfD, RnfE and RnfG.</text>
</comment>
<dbReference type="GO" id="GO:0022900">
    <property type="term" value="P:electron transport chain"/>
    <property type="evidence" value="ECO:0007669"/>
    <property type="project" value="UniProtKB-UniRule"/>
</dbReference>
<dbReference type="Gene3D" id="3.30.70.20">
    <property type="match status" value="1"/>
</dbReference>
<dbReference type="EMBL" id="JAKOAV010000001">
    <property type="protein sequence ID" value="MDF9406864.1"/>
    <property type="molecule type" value="Genomic_DNA"/>
</dbReference>
<dbReference type="InterPro" id="IPR011538">
    <property type="entry name" value="Nuo51_FMN-bd"/>
</dbReference>
<gene>
    <name evidence="10" type="primary">rsxC</name>
    <name evidence="8" type="synonym">rnfC</name>
    <name evidence="10" type="ORF">L7E55_00570</name>
</gene>
<name>A0A9X4JSM9_9FIRM</name>
<dbReference type="GO" id="GO:0046872">
    <property type="term" value="F:metal ion binding"/>
    <property type="evidence" value="ECO:0007669"/>
    <property type="project" value="UniProtKB-KW"/>
</dbReference>
<dbReference type="PANTHER" id="PTHR43034:SF2">
    <property type="entry name" value="ION-TRANSLOCATING OXIDOREDUCTASE COMPLEX SUBUNIT C"/>
    <property type="match status" value="1"/>
</dbReference>
<keyword evidence="2 8" id="KW-0004">4Fe-4S</keyword>
<evidence type="ECO:0000313" key="11">
    <source>
        <dbReference type="Proteomes" id="UP001154312"/>
    </source>
</evidence>
<comment type="function">
    <text evidence="8">Part of a membrane-bound complex that couples electron transfer with translocation of ions across the membrane.</text>
</comment>
<evidence type="ECO:0000256" key="3">
    <source>
        <dbReference type="ARBA" id="ARBA00022723"/>
    </source>
</evidence>
<comment type="similarity">
    <text evidence="8">Belongs to the 4Fe4S bacterial-type ferredoxin family. RnfC subfamily.</text>
</comment>
<feature type="binding site" evidence="8">
    <location>
        <position position="364"/>
    </location>
    <ligand>
        <name>[4Fe-4S] cluster</name>
        <dbReference type="ChEBI" id="CHEBI:49883"/>
        <label>1</label>
    </ligand>
</feature>
<dbReference type="Pfam" id="PF10531">
    <property type="entry name" value="SLBB"/>
    <property type="match status" value="1"/>
</dbReference>
<evidence type="ECO:0000313" key="10">
    <source>
        <dbReference type="EMBL" id="MDF9406864.1"/>
    </source>
</evidence>
<evidence type="ECO:0000256" key="4">
    <source>
        <dbReference type="ARBA" id="ARBA00022737"/>
    </source>
</evidence>
<dbReference type="GO" id="GO:0005886">
    <property type="term" value="C:plasma membrane"/>
    <property type="evidence" value="ECO:0007669"/>
    <property type="project" value="UniProtKB-SubCell"/>
</dbReference>
<dbReference type="EC" id="7.-.-.-" evidence="8"/>
<keyword evidence="7 8" id="KW-0411">Iron-sulfur</keyword>
<dbReference type="Pfam" id="PF13375">
    <property type="entry name" value="RnfC_N"/>
    <property type="match status" value="1"/>
</dbReference>
<comment type="subcellular location">
    <subcellularLocation>
        <location evidence="8">Cell membrane</location>
        <topology evidence="8">Peripheral membrane protein</topology>
    </subcellularLocation>
</comment>
<dbReference type="GO" id="GO:0009055">
    <property type="term" value="F:electron transfer activity"/>
    <property type="evidence" value="ECO:0007669"/>
    <property type="project" value="InterPro"/>
</dbReference>
<dbReference type="PROSITE" id="PS51379">
    <property type="entry name" value="4FE4S_FER_2"/>
    <property type="match status" value="2"/>
</dbReference>
<dbReference type="Pfam" id="PF13237">
    <property type="entry name" value="Fer4_10"/>
    <property type="match status" value="1"/>
</dbReference>
<dbReference type="NCBIfam" id="NF003454">
    <property type="entry name" value="PRK05035.1"/>
    <property type="match status" value="1"/>
</dbReference>
<evidence type="ECO:0000256" key="7">
    <source>
        <dbReference type="ARBA" id="ARBA00023014"/>
    </source>
</evidence>
<organism evidence="10 11">
    <name type="scientific">Pelotomaculum isophthalicicum JI</name>
    <dbReference type="NCBI Taxonomy" id="947010"/>
    <lineage>
        <taxon>Bacteria</taxon>
        <taxon>Bacillati</taxon>
        <taxon>Bacillota</taxon>
        <taxon>Clostridia</taxon>
        <taxon>Eubacteriales</taxon>
        <taxon>Desulfotomaculaceae</taxon>
        <taxon>Pelotomaculum</taxon>
    </lineage>
</organism>
<reference evidence="10" key="1">
    <citation type="submission" date="2022-02" db="EMBL/GenBank/DDBJ databases">
        <authorList>
            <person name="Leng L."/>
        </authorList>
    </citation>
    <scope>NUCLEOTIDE SEQUENCE</scope>
    <source>
        <strain evidence="10">JI</strain>
    </source>
</reference>
<feature type="binding site" evidence="8">
    <location>
        <position position="374"/>
    </location>
    <ligand>
        <name>[4Fe-4S] cluster</name>
        <dbReference type="ChEBI" id="CHEBI:49883"/>
        <label>2</label>
    </ligand>
</feature>
<protein>
    <recommendedName>
        <fullName evidence="8">Ion-translocating oxidoreductase complex subunit C</fullName>
        <ecNumber evidence="8">7.-.-.-</ecNumber>
    </recommendedName>
    <alternativeName>
        <fullName evidence="8">Rnf electron transport complex subunit C</fullName>
    </alternativeName>
</protein>
<sequence length="444" mass="47630">MKSFHGGVHPDDSKRYTAAKPIETAPLPEKVIIPLRQHIGAPVSPIVKKGDTVKKGQLIAQSDAFVSGNVHASISGKVLEIADYPHSVFGSCMSIVIENDGQDEWVEGIPVQRQWEKLDPKELSGIIREAGIVGMGGATFPTHVKLAPPPDKKIDTFILNAAECEPYLTADYRAMLEYTDKIVTGVLITMKVLGVSTGYVGVEDNKPEAVKALQSAFSGTQVKVVALPTKYPQGAEKMLIKVLTDREVPSGGLPMDVATVVQNVGTVIAISDAVTKGIPLIERVLTVSGSAVKEPKNLLMRVGSTFADALNCCGGLSSELVKIISGGPMMGFAQSTVDIPVIKGTSGILFLSQKDVNNSKESACIHCGRCVEVCPMGLNPSMLSILGERQLYEEAKDEYDLLDCMECGSCVYQCPAKRNIVQYIRYAKAQNAIQAQKEKAKVAV</sequence>
<dbReference type="SUPFAM" id="SSF46548">
    <property type="entry name" value="alpha-helical ferredoxin"/>
    <property type="match status" value="1"/>
</dbReference>
<keyword evidence="6 8" id="KW-0408">Iron</keyword>
<evidence type="ECO:0000256" key="8">
    <source>
        <dbReference type="HAMAP-Rule" id="MF_00461"/>
    </source>
</evidence>
<accession>A0A9X4JSM9</accession>
<dbReference type="NCBIfam" id="TIGR01945">
    <property type="entry name" value="rnfC"/>
    <property type="match status" value="1"/>
</dbReference>
<dbReference type="AlphaFoldDB" id="A0A9X4JSM9"/>
<keyword evidence="1 8" id="KW-0813">Transport</keyword>
<feature type="binding site" evidence="8">
    <location>
        <position position="367"/>
    </location>
    <ligand>
        <name>[4Fe-4S] cluster</name>
        <dbReference type="ChEBI" id="CHEBI:49883"/>
        <label>1</label>
    </ligand>
</feature>
<feature type="binding site" evidence="8">
    <location>
        <position position="414"/>
    </location>
    <ligand>
        <name>[4Fe-4S] cluster</name>
        <dbReference type="ChEBI" id="CHEBI:49883"/>
        <label>1</label>
    </ligand>
</feature>
<proteinExistence type="inferred from homology"/>
<evidence type="ECO:0000256" key="6">
    <source>
        <dbReference type="ARBA" id="ARBA00023004"/>
    </source>
</evidence>
<comment type="cofactor">
    <cofactor evidence="8">
        <name>[4Fe-4S] cluster</name>
        <dbReference type="ChEBI" id="CHEBI:49883"/>
    </cofactor>
    <text evidence="8">Binds 2 [4Fe-4S] clusters per subunit.</text>
</comment>
<feature type="binding site" evidence="8">
    <location>
        <position position="410"/>
    </location>
    <ligand>
        <name>[4Fe-4S] cluster</name>
        <dbReference type="ChEBI" id="CHEBI:49883"/>
        <label>2</label>
    </ligand>
</feature>
<keyword evidence="4 8" id="KW-0677">Repeat</keyword>
<dbReference type="InterPro" id="IPR026902">
    <property type="entry name" value="RnfC_N"/>
</dbReference>
<dbReference type="Gene3D" id="3.40.50.11540">
    <property type="entry name" value="NADH-ubiquinone oxidoreductase 51kDa subunit"/>
    <property type="match status" value="1"/>
</dbReference>
<dbReference type="HAMAP" id="MF_00461">
    <property type="entry name" value="RsxC_RnfC"/>
    <property type="match status" value="1"/>
</dbReference>
<dbReference type="Pfam" id="PF01512">
    <property type="entry name" value="Complex1_51K"/>
    <property type="match status" value="1"/>
</dbReference>
<feature type="domain" description="4Fe-4S ferredoxin-type" evidence="9">
    <location>
        <begin position="354"/>
        <end position="385"/>
    </location>
</feature>
<keyword evidence="11" id="KW-1185">Reference proteome</keyword>
<dbReference type="InterPro" id="IPR037225">
    <property type="entry name" value="Nuo51_FMN-bd_sf"/>
</dbReference>
<keyword evidence="5 8" id="KW-0249">Electron transport</keyword>
<evidence type="ECO:0000259" key="9">
    <source>
        <dbReference type="PROSITE" id="PS51379"/>
    </source>
</evidence>
<dbReference type="InterPro" id="IPR019554">
    <property type="entry name" value="Soluble_ligand-bd"/>
</dbReference>
<dbReference type="Proteomes" id="UP001154312">
    <property type="component" value="Unassembled WGS sequence"/>
</dbReference>
<dbReference type="InterPro" id="IPR017900">
    <property type="entry name" value="4Fe4S_Fe_S_CS"/>
</dbReference>
<keyword evidence="8" id="KW-1003">Cell membrane</keyword>
<dbReference type="PROSITE" id="PS00198">
    <property type="entry name" value="4FE4S_FER_1"/>
    <property type="match status" value="2"/>
</dbReference>